<evidence type="ECO:0000313" key="1">
    <source>
        <dbReference type="EMBL" id="KAA0998185.1"/>
    </source>
</evidence>
<keyword evidence="2" id="KW-1185">Reference proteome</keyword>
<sequence>MTTDGRVLYVNRCTACGQAGEVHLADDAHDGELAHCDSCGAPVTLECDGGVRLVPDFFTTLAALAVAFRRQPSFALPG</sequence>
<evidence type="ECO:0000313" key="2">
    <source>
        <dbReference type="Proteomes" id="UP000325273"/>
    </source>
</evidence>
<proteinExistence type="predicted"/>
<name>A0A5B0G691_9BURK</name>
<dbReference type="Proteomes" id="UP000325273">
    <property type="component" value="Unassembled WGS sequence"/>
</dbReference>
<comment type="caution">
    <text evidence="1">The sequence shown here is derived from an EMBL/GenBank/DDBJ whole genome shotgun (WGS) entry which is preliminary data.</text>
</comment>
<organism evidence="1 2">
    <name type="scientific">Paraburkholderia panacisoli</name>
    <dbReference type="NCBI Taxonomy" id="2603818"/>
    <lineage>
        <taxon>Bacteria</taxon>
        <taxon>Pseudomonadati</taxon>
        <taxon>Pseudomonadota</taxon>
        <taxon>Betaproteobacteria</taxon>
        <taxon>Burkholderiales</taxon>
        <taxon>Burkholderiaceae</taxon>
        <taxon>Paraburkholderia</taxon>
    </lineage>
</organism>
<accession>A0A5B0G691</accession>
<protein>
    <submittedName>
        <fullName evidence="1">Uncharacterized protein</fullName>
    </submittedName>
</protein>
<reference evidence="1 2" key="1">
    <citation type="submission" date="2019-08" db="EMBL/GenBank/DDBJ databases">
        <title>Paraburkholderia sp. DCY113.</title>
        <authorList>
            <person name="Kang J."/>
        </authorList>
    </citation>
    <scope>NUCLEOTIDE SEQUENCE [LARGE SCALE GENOMIC DNA]</scope>
    <source>
        <strain evidence="1 2">DCY113</strain>
    </source>
</reference>
<gene>
    <name evidence="1" type="ORF">FVF58_45700</name>
</gene>
<dbReference type="AlphaFoldDB" id="A0A5B0G691"/>
<dbReference type="EMBL" id="VTUZ01000063">
    <property type="protein sequence ID" value="KAA0998185.1"/>
    <property type="molecule type" value="Genomic_DNA"/>
</dbReference>